<keyword evidence="2" id="KW-0998">Cell outer membrane</keyword>
<dbReference type="Proteomes" id="UP000018840">
    <property type="component" value="Unassembled WGS sequence"/>
</dbReference>
<evidence type="ECO:0000313" key="6">
    <source>
        <dbReference type="Proteomes" id="UP000018840"/>
    </source>
</evidence>
<evidence type="ECO:0000256" key="3">
    <source>
        <dbReference type="SAM" id="SignalP"/>
    </source>
</evidence>
<feature type="non-terminal residue" evidence="5">
    <location>
        <position position="151"/>
    </location>
</feature>
<dbReference type="Gene3D" id="2.170.130.10">
    <property type="entry name" value="TonB-dependent receptor, plug domain"/>
    <property type="match status" value="1"/>
</dbReference>
<organism evidence="5 6">
    <name type="scientific">Negativicoccus succinicivorans DORA_17_25</name>
    <dbReference type="NCBI Taxonomy" id="1403945"/>
    <lineage>
        <taxon>Bacteria</taxon>
        <taxon>Bacillati</taxon>
        <taxon>Bacillota</taxon>
        <taxon>Negativicutes</taxon>
        <taxon>Veillonellales</taxon>
        <taxon>Veillonellaceae</taxon>
        <taxon>Negativicoccus</taxon>
    </lineage>
</organism>
<dbReference type="EMBL" id="AZMC01000306">
    <property type="protein sequence ID" value="ETI86382.1"/>
    <property type="molecule type" value="Genomic_DNA"/>
</dbReference>
<dbReference type="Pfam" id="PF07715">
    <property type="entry name" value="Plug"/>
    <property type="match status" value="1"/>
</dbReference>
<keyword evidence="2" id="KW-0812">Transmembrane</keyword>
<evidence type="ECO:0000313" key="5">
    <source>
        <dbReference type="EMBL" id="ETI86382.1"/>
    </source>
</evidence>
<dbReference type="InterPro" id="IPR012910">
    <property type="entry name" value="Plug_dom"/>
</dbReference>
<proteinExistence type="inferred from homology"/>
<keyword evidence="2" id="KW-1134">Transmembrane beta strand</keyword>
<keyword evidence="1 3" id="KW-0732">Signal</keyword>
<comment type="caution">
    <text evidence="5">The sequence shown here is derived from an EMBL/GenBank/DDBJ whole genome shotgun (WGS) entry which is preliminary data.</text>
</comment>
<dbReference type="GO" id="GO:0009279">
    <property type="term" value="C:cell outer membrane"/>
    <property type="evidence" value="ECO:0007669"/>
    <property type="project" value="UniProtKB-SubCell"/>
</dbReference>
<keyword evidence="2" id="KW-0472">Membrane</keyword>
<gene>
    <name evidence="5" type="ORF">Q612_NSC00306G0017</name>
</gene>
<evidence type="ECO:0000256" key="2">
    <source>
        <dbReference type="PROSITE-ProRule" id="PRU01360"/>
    </source>
</evidence>
<keyword evidence="2" id="KW-0813">Transport</keyword>
<dbReference type="PANTHER" id="PTHR30069">
    <property type="entry name" value="TONB-DEPENDENT OUTER MEMBRANE RECEPTOR"/>
    <property type="match status" value="1"/>
</dbReference>
<feature type="signal peptide" evidence="3">
    <location>
        <begin position="1"/>
        <end position="19"/>
    </location>
</feature>
<dbReference type="InterPro" id="IPR039426">
    <property type="entry name" value="TonB-dep_rcpt-like"/>
</dbReference>
<dbReference type="PROSITE" id="PS52016">
    <property type="entry name" value="TONB_DEPENDENT_REC_3"/>
    <property type="match status" value="1"/>
</dbReference>
<sequence>MTRKTQVALTYAVLMQLLAAAGAGVGAQSAGVVGEHIYVLPTVVVEGTPLWEDEVKFSPQSRTVITQEEIERKQAKSVEEIIFHETGMTRNTDAMGRVTLSVRGAEPRHTLILVDGHPVMGDLAKYGGQADELMRLGTENVERIEIIRGAA</sequence>
<protein>
    <recommendedName>
        <fullName evidence="4">TonB-dependent receptor plug domain-containing protein</fullName>
    </recommendedName>
</protein>
<feature type="chain" id="PRO_5039251079" description="TonB-dependent receptor plug domain-containing protein" evidence="3">
    <location>
        <begin position="20"/>
        <end position="151"/>
    </location>
</feature>
<reference evidence="5 6" key="1">
    <citation type="submission" date="2013-12" db="EMBL/GenBank/DDBJ databases">
        <title>A Varibaculum cambriense genome reconstructed from a premature infant gut community with otherwise low bacterial novelty that shifts toward anaerobic metabolism during the third week of life.</title>
        <authorList>
            <person name="Brown C.T."/>
            <person name="Sharon I."/>
            <person name="Thomas B.C."/>
            <person name="Castelle C.J."/>
            <person name="Morowitz M.J."/>
            <person name="Banfield J.F."/>
        </authorList>
    </citation>
    <scope>NUCLEOTIDE SEQUENCE [LARGE SCALE GENOMIC DNA]</scope>
    <source>
        <strain evidence="6">DORA_17_25</strain>
    </source>
</reference>
<dbReference type="PANTHER" id="PTHR30069:SF29">
    <property type="entry name" value="HEMOGLOBIN AND HEMOGLOBIN-HAPTOGLOBIN-BINDING PROTEIN 1-RELATED"/>
    <property type="match status" value="1"/>
</dbReference>
<dbReference type="InterPro" id="IPR037066">
    <property type="entry name" value="Plug_dom_sf"/>
</dbReference>
<dbReference type="GO" id="GO:0044718">
    <property type="term" value="P:siderophore transmembrane transport"/>
    <property type="evidence" value="ECO:0007669"/>
    <property type="project" value="TreeGrafter"/>
</dbReference>
<dbReference type="AlphaFoldDB" id="W1TXS1"/>
<dbReference type="SUPFAM" id="SSF56935">
    <property type="entry name" value="Porins"/>
    <property type="match status" value="1"/>
</dbReference>
<comment type="similarity">
    <text evidence="2">Belongs to the TonB-dependent receptor family.</text>
</comment>
<feature type="domain" description="TonB-dependent receptor plug" evidence="4">
    <location>
        <begin position="56"/>
        <end position="151"/>
    </location>
</feature>
<comment type="subcellular location">
    <subcellularLocation>
        <location evidence="2">Cell outer membrane</location>
        <topology evidence="2">Multi-pass membrane protein</topology>
    </subcellularLocation>
</comment>
<evidence type="ECO:0000259" key="4">
    <source>
        <dbReference type="Pfam" id="PF07715"/>
    </source>
</evidence>
<evidence type="ECO:0000256" key="1">
    <source>
        <dbReference type="ARBA" id="ARBA00022729"/>
    </source>
</evidence>
<name>W1TXS1_9FIRM</name>
<accession>W1TXS1</accession>
<dbReference type="GO" id="GO:0015344">
    <property type="term" value="F:siderophore uptake transmembrane transporter activity"/>
    <property type="evidence" value="ECO:0007669"/>
    <property type="project" value="TreeGrafter"/>
</dbReference>